<keyword evidence="4" id="KW-0539">Nucleus</keyword>
<feature type="region of interest" description="Disordered" evidence="6">
    <location>
        <begin position="162"/>
        <end position="232"/>
    </location>
</feature>
<feature type="region of interest" description="Disordered" evidence="6">
    <location>
        <begin position="479"/>
        <end position="501"/>
    </location>
</feature>
<name>A0A165EBQ9_EXIGL</name>
<dbReference type="GO" id="GO:0003688">
    <property type="term" value="F:DNA replication origin binding"/>
    <property type="evidence" value="ECO:0007669"/>
    <property type="project" value="TreeGrafter"/>
</dbReference>
<dbReference type="Pfam" id="PF02724">
    <property type="entry name" value="CDC45"/>
    <property type="match status" value="1"/>
</dbReference>
<dbReference type="FunCoup" id="A0A165EBQ9">
    <property type="interactions" value="375"/>
</dbReference>
<proteinExistence type="inferred from homology"/>
<dbReference type="GO" id="GO:0003697">
    <property type="term" value="F:single-stranded DNA binding"/>
    <property type="evidence" value="ECO:0007669"/>
    <property type="project" value="TreeGrafter"/>
</dbReference>
<protein>
    <submittedName>
        <fullName evidence="7">CDC45-like protein</fullName>
    </submittedName>
</protein>
<organism evidence="7 8">
    <name type="scientific">Exidia glandulosa HHB12029</name>
    <dbReference type="NCBI Taxonomy" id="1314781"/>
    <lineage>
        <taxon>Eukaryota</taxon>
        <taxon>Fungi</taxon>
        <taxon>Dikarya</taxon>
        <taxon>Basidiomycota</taxon>
        <taxon>Agaricomycotina</taxon>
        <taxon>Agaricomycetes</taxon>
        <taxon>Auriculariales</taxon>
        <taxon>Exidiaceae</taxon>
        <taxon>Exidia</taxon>
    </lineage>
</organism>
<dbReference type="EMBL" id="KV426152">
    <property type="protein sequence ID" value="KZV86545.1"/>
    <property type="molecule type" value="Genomic_DNA"/>
</dbReference>
<dbReference type="Proteomes" id="UP000077266">
    <property type="component" value="Unassembled WGS sequence"/>
</dbReference>
<feature type="compositionally biased region" description="Basic and acidic residues" evidence="6">
    <location>
        <begin position="218"/>
        <end position="232"/>
    </location>
</feature>
<dbReference type="InterPro" id="IPR003874">
    <property type="entry name" value="CDC45"/>
</dbReference>
<reference evidence="7 8" key="1">
    <citation type="journal article" date="2016" name="Mol. Biol. Evol.">
        <title>Comparative Genomics of Early-Diverging Mushroom-Forming Fungi Provides Insights into the Origins of Lignocellulose Decay Capabilities.</title>
        <authorList>
            <person name="Nagy L.G."/>
            <person name="Riley R."/>
            <person name="Tritt A."/>
            <person name="Adam C."/>
            <person name="Daum C."/>
            <person name="Floudas D."/>
            <person name="Sun H."/>
            <person name="Yadav J.S."/>
            <person name="Pangilinan J."/>
            <person name="Larsson K.H."/>
            <person name="Matsuura K."/>
            <person name="Barry K."/>
            <person name="Labutti K."/>
            <person name="Kuo R."/>
            <person name="Ohm R.A."/>
            <person name="Bhattacharya S.S."/>
            <person name="Shirouzu T."/>
            <person name="Yoshinaga Y."/>
            <person name="Martin F.M."/>
            <person name="Grigoriev I.V."/>
            <person name="Hibbett D.S."/>
        </authorList>
    </citation>
    <scope>NUCLEOTIDE SEQUENCE [LARGE SCALE GENOMIC DNA]</scope>
    <source>
        <strain evidence="7 8">HHB12029</strain>
    </source>
</reference>
<dbReference type="GO" id="GO:0000727">
    <property type="term" value="P:double-strand break repair via break-induced replication"/>
    <property type="evidence" value="ECO:0007669"/>
    <property type="project" value="TreeGrafter"/>
</dbReference>
<accession>A0A165EBQ9</accession>
<keyword evidence="5" id="KW-0131">Cell cycle</keyword>
<dbReference type="OrthoDB" id="10258882at2759"/>
<evidence type="ECO:0000256" key="3">
    <source>
        <dbReference type="ARBA" id="ARBA00022705"/>
    </source>
</evidence>
<comment type="subcellular location">
    <subcellularLocation>
        <location evidence="1">Nucleus</location>
    </subcellularLocation>
</comment>
<feature type="compositionally biased region" description="Acidic residues" evidence="6">
    <location>
        <begin position="166"/>
        <end position="196"/>
    </location>
</feature>
<evidence type="ECO:0000313" key="7">
    <source>
        <dbReference type="EMBL" id="KZV86545.1"/>
    </source>
</evidence>
<dbReference type="PANTHER" id="PTHR10507">
    <property type="entry name" value="CDC45-RELATED PROTEIN"/>
    <property type="match status" value="1"/>
</dbReference>
<dbReference type="AlphaFoldDB" id="A0A165EBQ9"/>
<evidence type="ECO:0000256" key="4">
    <source>
        <dbReference type="ARBA" id="ARBA00023242"/>
    </source>
</evidence>
<evidence type="ECO:0000256" key="5">
    <source>
        <dbReference type="ARBA" id="ARBA00023306"/>
    </source>
</evidence>
<keyword evidence="3" id="KW-0235">DNA replication</keyword>
<sequence length="698" mass="78703">MVYISPSSARTYADVYQSILNAYRCSPSTAASSIIILVAPDVDALCAARILQTLLKQDEILHRIIPVSGMEALERQRDELVKQPELHTLILLNMGSILDLPSPEWFGEFHERLTVHVVDSLRPQNLASLFDTGDEAERIVVWDDGKADNMKDEREAWEQLMAHPEDSDDEDNDSDDDLPREDDEDVLVQDSGDESETSSGKRRRSGGSPSPRGKRRRIDAADRQPRFSRELRDMYSERVEKHYGGGTWYGQAASGAMYALASQLERVDNDVLWLAILGLTYQYTTSRISRDEYDKHQGLFQDEVLRLNPAPPTDNNSQSLHADDTGIRPSEELRFTLYRHWALFESMYHSAYVANKLGTWKDRGRKRLQGLLAKMGFSILQTQQVFTHMDMSLKRKLRTKLDAIAPEYGLLELTYASFTRCHGYRTQALSAADMVEGLAALLDVAGGYRIEVDVDGTRNGGEWFGGGKVWSVREADKWKEDERENIPPGQTAPQGNKARAKSVTANGDDVVDDANKPLEWWIKNFWTAFDALGDMERVNDSLKLARALHQAIIRQGTSIIDKQDIRTMHGHRVVILQQGPDLALFTIPGVLARLALWLIEAMRDKVADGKQAKKRKSLPFVVACLDEKAERYLVVGVTSALEFGDIRRNQFGLAFLQAKAKCNARTRHGSFDTSIIEINQDDLNIFLQTLTNESGPKF</sequence>
<dbReference type="InParanoid" id="A0A165EBQ9"/>
<evidence type="ECO:0000256" key="2">
    <source>
        <dbReference type="ARBA" id="ARBA00010727"/>
    </source>
</evidence>
<evidence type="ECO:0000256" key="1">
    <source>
        <dbReference type="ARBA" id="ARBA00004123"/>
    </source>
</evidence>
<dbReference type="PANTHER" id="PTHR10507:SF0">
    <property type="entry name" value="CELL DIVISION CONTROL PROTEIN 45 HOMOLOG"/>
    <property type="match status" value="1"/>
</dbReference>
<evidence type="ECO:0000256" key="6">
    <source>
        <dbReference type="SAM" id="MobiDB-lite"/>
    </source>
</evidence>
<dbReference type="GO" id="GO:0031261">
    <property type="term" value="C:DNA replication preinitiation complex"/>
    <property type="evidence" value="ECO:0007669"/>
    <property type="project" value="TreeGrafter"/>
</dbReference>
<keyword evidence="8" id="KW-1185">Reference proteome</keyword>
<dbReference type="GO" id="GO:0006270">
    <property type="term" value="P:DNA replication initiation"/>
    <property type="evidence" value="ECO:0007669"/>
    <property type="project" value="InterPro"/>
</dbReference>
<gene>
    <name evidence="7" type="ORF">EXIGLDRAFT_741567</name>
</gene>
<dbReference type="GO" id="GO:0003682">
    <property type="term" value="F:chromatin binding"/>
    <property type="evidence" value="ECO:0007669"/>
    <property type="project" value="TreeGrafter"/>
</dbReference>
<evidence type="ECO:0000313" key="8">
    <source>
        <dbReference type="Proteomes" id="UP000077266"/>
    </source>
</evidence>
<comment type="similarity">
    <text evidence="2">Belongs to the CDC45 family.</text>
</comment>
<dbReference type="GO" id="GO:1902977">
    <property type="term" value="P:mitotic DNA replication preinitiation complex assembly"/>
    <property type="evidence" value="ECO:0007669"/>
    <property type="project" value="TreeGrafter"/>
</dbReference>
<dbReference type="STRING" id="1314781.A0A165EBQ9"/>